<sequence length="441" mass="51385">MIPPHQRVRGRVGMRGRFDSRRRRGHPSARKKEEDSLSPKDSRREFTLVETVEALAKRPVTIETLLTDDNLSKCHQQEQSPLFKLPAELRTLIFEYTALPFNDPNHEYDEKEYYYRPEHTARHMISTSVLLICRRAWLEASHLPMIQADHCFWLPEDGRRPKHLNSLRLREGARLDRFIRTLTINSRKNLDHIQIFGQMYWLEGSLYLGLPLLLGSFGACPKRLTITIRHSDWWHWEMGLPLELKDAWIQKILNWQALPRLREICVEFETLESHMSELRPILDKLRGKFAKNERLDHFGDRVFVELAPSPPERTWSGSTELGRWKHALYADLEKLDYRIVTLVWTVRPAGSKDAEEHIEMDGDCASMTHISGPELPVLSIDRPSKEDVGSTLSQMDALATEQKIAEWREQGSLLKFASVVAQERPRNATREASSWREECNV</sequence>
<dbReference type="EMBL" id="JAUTXU010000324">
    <property type="protein sequence ID" value="KAK3686363.1"/>
    <property type="molecule type" value="Genomic_DNA"/>
</dbReference>
<comment type="caution">
    <text evidence="1">The sequence shown here is derived from an EMBL/GenBank/DDBJ whole genome shotgun (WGS) entry which is preliminary data.</text>
</comment>
<organism evidence="1 2">
    <name type="scientific">Vermiconidia calcicola</name>
    <dbReference type="NCBI Taxonomy" id="1690605"/>
    <lineage>
        <taxon>Eukaryota</taxon>
        <taxon>Fungi</taxon>
        <taxon>Dikarya</taxon>
        <taxon>Ascomycota</taxon>
        <taxon>Pezizomycotina</taxon>
        <taxon>Dothideomycetes</taxon>
        <taxon>Dothideomycetidae</taxon>
        <taxon>Mycosphaerellales</taxon>
        <taxon>Extremaceae</taxon>
        <taxon>Vermiconidia</taxon>
    </lineage>
</organism>
<evidence type="ECO:0000313" key="2">
    <source>
        <dbReference type="Proteomes" id="UP001281147"/>
    </source>
</evidence>
<dbReference type="Proteomes" id="UP001281147">
    <property type="component" value="Unassembled WGS sequence"/>
</dbReference>
<name>A0ACC3MCU9_9PEZI</name>
<reference evidence="1" key="1">
    <citation type="submission" date="2023-07" db="EMBL/GenBank/DDBJ databases">
        <title>Black Yeasts Isolated from many extreme environments.</title>
        <authorList>
            <person name="Coleine C."/>
            <person name="Stajich J.E."/>
            <person name="Selbmann L."/>
        </authorList>
    </citation>
    <scope>NUCLEOTIDE SEQUENCE</scope>
    <source>
        <strain evidence="1">CCFEE 5714</strain>
    </source>
</reference>
<keyword evidence="2" id="KW-1185">Reference proteome</keyword>
<evidence type="ECO:0000313" key="1">
    <source>
        <dbReference type="EMBL" id="KAK3686363.1"/>
    </source>
</evidence>
<proteinExistence type="predicted"/>
<accession>A0ACC3MCU9</accession>
<gene>
    <name evidence="1" type="ORF">LTR37_019906</name>
</gene>
<protein>
    <submittedName>
        <fullName evidence="1">Uncharacterized protein</fullName>
    </submittedName>
</protein>